<gene>
    <name evidence="2" type="ORF">J2751_003113</name>
</gene>
<dbReference type="Proteomes" id="UP000823588">
    <property type="component" value="Unassembled WGS sequence"/>
</dbReference>
<feature type="transmembrane region" description="Helical" evidence="1">
    <location>
        <begin position="64"/>
        <end position="85"/>
    </location>
</feature>
<feature type="transmembrane region" description="Helical" evidence="1">
    <location>
        <begin position="34"/>
        <end position="52"/>
    </location>
</feature>
<feature type="transmembrane region" description="Helical" evidence="1">
    <location>
        <begin position="91"/>
        <end position="111"/>
    </location>
</feature>
<dbReference type="Pfam" id="PF19545">
    <property type="entry name" value="DUF6069"/>
    <property type="match status" value="1"/>
</dbReference>
<keyword evidence="3" id="KW-1185">Reference proteome</keyword>
<dbReference type="AlphaFoldDB" id="A0A8T4GIR4"/>
<dbReference type="EMBL" id="JAGGKQ010000043">
    <property type="protein sequence ID" value="MBP1924063.1"/>
    <property type="molecule type" value="Genomic_DNA"/>
</dbReference>
<dbReference type="OrthoDB" id="292951at2157"/>
<accession>A0A8T4GIR4</accession>
<keyword evidence="1" id="KW-0472">Membrane</keyword>
<comment type="caution">
    <text evidence="2">The sequence shown here is derived from an EMBL/GenBank/DDBJ whole genome shotgun (WGS) entry which is preliminary data.</text>
</comment>
<sequence length="118" mass="12385">MTFIIAVIVNLTLGWVALTQGLVASTEFFQYPPIVVWTLLGTAGATGVYGVLTRRSTTPDRMFVLLAIGALILSFLPNIGLLLAVEGVTTSEVIGLMALHVPPAIVAVLALPDTPLAQ</sequence>
<evidence type="ECO:0000313" key="3">
    <source>
        <dbReference type="Proteomes" id="UP000823588"/>
    </source>
</evidence>
<name>A0A8T4GIR4_9EURY</name>
<evidence type="ECO:0000313" key="2">
    <source>
        <dbReference type="EMBL" id="MBP1924063.1"/>
    </source>
</evidence>
<reference evidence="2" key="1">
    <citation type="submission" date="2021-03" db="EMBL/GenBank/DDBJ databases">
        <title>Genomic Encyclopedia of Type Strains, Phase IV (KMG-IV): sequencing the most valuable type-strain genomes for metagenomic binning, comparative biology and taxonomic classification.</title>
        <authorList>
            <person name="Goeker M."/>
        </authorList>
    </citation>
    <scope>NUCLEOTIDE SEQUENCE</scope>
    <source>
        <strain evidence="2">DSM 23564</strain>
    </source>
</reference>
<organism evidence="2 3">
    <name type="scientific">Halorubrum alkaliphilum</name>
    <dbReference type="NCBI Taxonomy" id="261290"/>
    <lineage>
        <taxon>Archaea</taxon>
        <taxon>Methanobacteriati</taxon>
        <taxon>Methanobacteriota</taxon>
        <taxon>Stenosarchaea group</taxon>
        <taxon>Halobacteria</taxon>
        <taxon>Halobacteriales</taxon>
        <taxon>Haloferacaceae</taxon>
        <taxon>Halorubrum</taxon>
    </lineage>
</organism>
<keyword evidence="1" id="KW-0812">Transmembrane</keyword>
<evidence type="ECO:0000256" key="1">
    <source>
        <dbReference type="SAM" id="Phobius"/>
    </source>
</evidence>
<proteinExistence type="predicted"/>
<dbReference type="InterPro" id="IPR045713">
    <property type="entry name" value="DUF6069"/>
</dbReference>
<keyword evidence="1" id="KW-1133">Transmembrane helix</keyword>
<protein>
    <submittedName>
        <fullName evidence="2">Uncharacterized protein</fullName>
    </submittedName>
</protein>